<evidence type="ECO:0000256" key="3">
    <source>
        <dbReference type="ARBA" id="ARBA00022692"/>
    </source>
</evidence>
<dbReference type="PANTHER" id="PTHR33529:SF8">
    <property type="entry name" value="PERMEASE, YJGP_YJGQ FAMILY"/>
    <property type="match status" value="1"/>
</dbReference>
<evidence type="ECO:0000256" key="4">
    <source>
        <dbReference type="ARBA" id="ARBA00022989"/>
    </source>
</evidence>
<comment type="caution">
    <text evidence="7">The sequence shown here is derived from an EMBL/GenBank/DDBJ whole genome shotgun (WGS) entry which is preliminary data.</text>
</comment>
<comment type="subcellular location">
    <subcellularLocation>
        <location evidence="1">Cell membrane</location>
        <topology evidence="1">Multi-pass membrane protein</topology>
    </subcellularLocation>
</comment>
<keyword evidence="3 6" id="KW-0812">Transmembrane</keyword>
<dbReference type="Proteomes" id="UP000249620">
    <property type="component" value="Unassembled WGS sequence"/>
</dbReference>
<reference evidence="7 8" key="1">
    <citation type="submission" date="2018-06" db="EMBL/GenBank/DDBJ databases">
        <title>Genomic Encyclopedia of Type Strains, Phase III (KMG-III): the genomes of soil and plant-associated and newly described type strains.</title>
        <authorList>
            <person name="Whitman W."/>
        </authorList>
    </citation>
    <scope>NUCLEOTIDE SEQUENCE [LARGE SCALE GENOMIC DNA]</scope>
    <source>
        <strain evidence="7 8">CGMCC 1.12398</strain>
    </source>
</reference>
<dbReference type="GO" id="GO:0043190">
    <property type="term" value="C:ATP-binding cassette (ABC) transporter complex"/>
    <property type="evidence" value="ECO:0007669"/>
    <property type="project" value="TreeGrafter"/>
</dbReference>
<evidence type="ECO:0000256" key="6">
    <source>
        <dbReference type="SAM" id="Phobius"/>
    </source>
</evidence>
<feature type="transmembrane region" description="Helical" evidence="6">
    <location>
        <begin position="306"/>
        <end position="323"/>
    </location>
</feature>
<dbReference type="PANTHER" id="PTHR33529">
    <property type="entry name" value="SLR0882 PROTEIN-RELATED"/>
    <property type="match status" value="1"/>
</dbReference>
<name>A0A327YNG9_9FLAO</name>
<keyword evidence="5 6" id="KW-0472">Membrane</keyword>
<evidence type="ECO:0000256" key="5">
    <source>
        <dbReference type="ARBA" id="ARBA00023136"/>
    </source>
</evidence>
<dbReference type="AlphaFoldDB" id="A0A327YNG9"/>
<evidence type="ECO:0000313" key="7">
    <source>
        <dbReference type="EMBL" id="RAK19759.1"/>
    </source>
</evidence>
<feature type="transmembrane region" description="Helical" evidence="6">
    <location>
        <begin position="335"/>
        <end position="357"/>
    </location>
</feature>
<accession>A0A327YNG9</accession>
<dbReference type="Pfam" id="PF03739">
    <property type="entry name" value="LptF_LptG"/>
    <property type="match status" value="1"/>
</dbReference>
<keyword evidence="4 6" id="KW-1133">Transmembrane helix</keyword>
<dbReference type="OrthoDB" id="9807977at2"/>
<dbReference type="GO" id="GO:0015920">
    <property type="term" value="P:lipopolysaccharide transport"/>
    <property type="evidence" value="ECO:0007669"/>
    <property type="project" value="TreeGrafter"/>
</dbReference>
<evidence type="ECO:0000256" key="1">
    <source>
        <dbReference type="ARBA" id="ARBA00004651"/>
    </source>
</evidence>
<sequence>MKIIDKYILKRYLVTFSVMLIMFIPIGITIDVSEKVNKMIEKKIPLKDILIYYGDFTVYFANLLFPIFLFLSIIWFTSKLANNTEIIAILSSGISFGRFLRPFMYGAVIVSIFALLMGFFLVPKASKGFNDFRYQNLKGNSQTRETSDIFRQIKKDGKIEENIYVSNYNYLSQTGFNFTFEKFQDNVLVEKVTANRIRYDVKTKKYTLFGYNKRIVGQTNDQILSSDKNEVAYNFEPDDLTPVIYVAETMTIGELNKFINKERARGNGNINTYLVVFYKKFSLPISAFILTIIAVAVSSMKRRGGMGINLAIGIVIAFTFIFFDKVFGTLAEKSSIPPFLAVWFPNIVFGILAAYLLRNAKR</sequence>
<feature type="transmembrane region" description="Helical" evidence="6">
    <location>
        <begin position="281"/>
        <end position="299"/>
    </location>
</feature>
<proteinExistence type="predicted"/>
<dbReference type="InterPro" id="IPR005495">
    <property type="entry name" value="LptG/LptF_permease"/>
</dbReference>
<dbReference type="EMBL" id="QLMI01000009">
    <property type="protein sequence ID" value="RAK19759.1"/>
    <property type="molecule type" value="Genomic_DNA"/>
</dbReference>
<evidence type="ECO:0000256" key="2">
    <source>
        <dbReference type="ARBA" id="ARBA00022475"/>
    </source>
</evidence>
<feature type="transmembrane region" description="Helical" evidence="6">
    <location>
        <begin position="103"/>
        <end position="122"/>
    </location>
</feature>
<organism evidence="7 8">
    <name type="scientific">Flavobacterium aquaticum</name>
    <dbReference type="NCBI Taxonomy" id="1236486"/>
    <lineage>
        <taxon>Bacteria</taxon>
        <taxon>Pseudomonadati</taxon>
        <taxon>Bacteroidota</taxon>
        <taxon>Flavobacteriia</taxon>
        <taxon>Flavobacteriales</taxon>
        <taxon>Flavobacteriaceae</taxon>
        <taxon>Flavobacterium</taxon>
    </lineage>
</organism>
<evidence type="ECO:0000313" key="8">
    <source>
        <dbReference type="Proteomes" id="UP000249620"/>
    </source>
</evidence>
<feature type="transmembrane region" description="Helical" evidence="6">
    <location>
        <begin position="50"/>
        <end position="76"/>
    </location>
</feature>
<keyword evidence="8" id="KW-1185">Reference proteome</keyword>
<keyword evidence="2" id="KW-1003">Cell membrane</keyword>
<gene>
    <name evidence="7" type="ORF">B0I03_10919</name>
</gene>
<protein>
    <submittedName>
        <fullName evidence="7">Lipopolysaccharide export system permease protein</fullName>
    </submittedName>
</protein>
<dbReference type="RefSeq" id="WP_111567743.1">
    <property type="nucleotide sequence ID" value="NZ_QLMI01000009.1"/>
</dbReference>
<feature type="transmembrane region" description="Helical" evidence="6">
    <location>
        <begin position="12"/>
        <end position="30"/>
    </location>
</feature>